<protein>
    <submittedName>
        <fullName evidence="2">Uncharacterized protein</fullName>
    </submittedName>
</protein>
<feature type="transmembrane region" description="Helical" evidence="1">
    <location>
        <begin position="33"/>
        <end position="56"/>
    </location>
</feature>
<accession>A0A2P2PPD5</accession>
<proteinExistence type="predicted"/>
<organism evidence="2">
    <name type="scientific">Rhizophora mucronata</name>
    <name type="common">Asiatic mangrove</name>
    <dbReference type="NCBI Taxonomy" id="61149"/>
    <lineage>
        <taxon>Eukaryota</taxon>
        <taxon>Viridiplantae</taxon>
        <taxon>Streptophyta</taxon>
        <taxon>Embryophyta</taxon>
        <taxon>Tracheophyta</taxon>
        <taxon>Spermatophyta</taxon>
        <taxon>Magnoliopsida</taxon>
        <taxon>eudicotyledons</taxon>
        <taxon>Gunneridae</taxon>
        <taxon>Pentapetalae</taxon>
        <taxon>rosids</taxon>
        <taxon>fabids</taxon>
        <taxon>Malpighiales</taxon>
        <taxon>Rhizophoraceae</taxon>
        <taxon>Rhizophora</taxon>
    </lineage>
</organism>
<keyword evidence="1" id="KW-0812">Transmembrane</keyword>
<evidence type="ECO:0000313" key="2">
    <source>
        <dbReference type="EMBL" id="MBX56554.1"/>
    </source>
</evidence>
<keyword evidence="1" id="KW-1133">Transmembrane helix</keyword>
<sequence length="61" mass="7195">MFRAMNPLPLTAKVAERNVVQPSIKFRLPEMMVLFMPSPTIMIFHFFFLISTYSLYTPRLI</sequence>
<dbReference type="AlphaFoldDB" id="A0A2P2PPD5"/>
<dbReference type="EMBL" id="GGEC01076070">
    <property type="protein sequence ID" value="MBX56554.1"/>
    <property type="molecule type" value="Transcribed_RNA"/>
</dbReference>
<keyword evidence="1" id="KW-0472">Membrane</keyword>
<reference evidence="2" key="1">
    <citation type="submission" date="2018-02" db="EMBL/GenBank/DDBJ databases">
        <title>Rhizophora mucronata_Transcriptome.</title>
        <authorList>
            <person name="Meera S.P."/>
            <person name="Sreeshan A."/>
            <person name="Augustine A."/>
        </authorList>
    </citation>
    <scope>NUCLEOTIDE SEQUENCE</scope>
    <source>
        <tissue evidence="2">Leaf</tissue>
    </source>
</reference>
<evidence type="ECO:0000256" key="1">
    <source>
        <dbReference type="SAM" id="Phobius"/>
    </source>
</evidence>
<name>A0A2P2PPD5_RHIMU</name>